<evidence type="ECO:0000256" key="5">
    <source>
        <dbReference type="ARBA" id="ARBA00022741"/>
    </source>
</evidence>
<dbReference type="GO" id="GO:0005737">
    <property type="term" value="C:cytoplasm"/>
    <property type="evidence" value="ECO:0007669"/>
    <property type="project" value="UniProtKB-SubCell"/>
</dbReference>
<dbReference type="HAMAP" id="MF_01454">
    <property type="entry name" value="GTPase_Obg"/>
    <property type="match status" value="1"/>
</dbReference>
<evidence type="ECO:0000256" key="8">
    <source>
        <dbReference type="ARBA" id="ARBA00023134"/>
    </source>
</evidence>
<feature type="domain" description="Obg" evidence="13">
    <location>
        <begin position="4"/>
        <end position="161"/>
    </location>
</feature>
<dbReference type="SUPFAM" id="SSF102741">
    <property type="entry name" value="Obg GTP-binding protein C-terminal domain"/>
    <property type="match status" value="1"/>
</dbReference>
<dbReference type="RefSeq" id="WP_207119165.1">
    <property type="nucleotide sequence ID" value="NZ_JAFLEQ010000008.1"/>
</dbReference>
<evidence type="ECO:0000256" key="10">
    <source>
        <dbReference type="SAM" id="MobiDB-lite"/>
    </source>
</evidence>
<name>A0A939E1P9_9CORY</name>
<dbReference type="InterPro" id="IPR015349">
    <property type="entry name" value="OCT_dom"/>
</dbReference>
<dbReference type="InterPro" id="IPR027417">
    <property type="entry name" value="P-loop_NTPase"/>
</dbReference>
<dbReference type="Pfam" id="PF01926">
    <property type="entry name" value="MMR_HSR1"/>
    <property type="match status" value="1"/>
</dbReference>
<dbReference type="PROSITE" id="PS00905">
    <property type="entry name" value="GTP1_OBG"/>
    <property type="match status" value="1"/>
</dbReference>
<evidence type="ECO:0000313" key="14">
    <source>
        <dbReference type="EMBL" id="MBN9644178.1"/>
    </source>
</evidence>
<feature type="binding site" evidence="9">
    <location>
        <begin position="294"/>
        <end position="297"/>
    </location>
    <ligand>
        <name>GTP</name>
        <dbReference type="ChEBI" id="CHEBI:37565"/>
    </ligand>
</feature>
<gene>
    <name evidence="14" type="primary">obgE</name>
    <name evidence="9" type="synonym">obg</name>
    <name evidence="14" type="ORF">JZY06_06050</name>
</gene>
<reference evidence="14" key="1">
    <citation type="submission" date="2021-03" db="EMBL/GenBank/DDBJ databases">
        <authorList>
            <person name="Sun Q."/>
        </authorList>
    </citation>
    <scope>NUCLEOTIDE SEQUENCE</scope>
    <source>
        <strain evidence="14">CCM 8862</strain>
    </source>
</reference>
<dbReference type="InterPro" id="IPR006073">
    <property type="entry name" value="GTP-bd"/>
</dbReference>
<dbReference type="FunFam" id="2.70.210.12:FF:000001">
    <property type="entry name" value="GTPase Obg"/>
    <property type="match status" value="1"/>
</dbReference>
<evidence type="ECO:0000256" key="2">
    <source>
        <dbReference type="ARBA" id="ARBA00007699"/>
    </source>
</evidence>
<feature type="binding site" evidence="9">
    <location>
        <begin position="168"/>
        <end position="175"/>
    </location>
    <ligand>
        <name>GTP</name>
        <dbReference type="ChEBI" id="CHEBI:37565"/>
    </ligand>
</feature>
<keyword evidence="4 9" id="KW-0479">Metal-binding</keyword>
<evidence type="ECO:0000256" key="1">
    <source>
        <dbReference type="ARBA" id="ARBA00001946"/>
    </source>
</evidence>
<evidence type="ECO:0000259" key="12">
    <source>
        <dbReference type="PROSITE" id="PS51881"/>
    </source>
</evidence>
<comment type="similarity">
    <text evidence="2 9">Belongs to the TRAFAC class OBG-HflX-like GTPase superfamily. OBG GTPase family.</text>
</comment>
<feature type="binding site" evidence="9">
    <location>
        <begin position="214"/>
        <end position="217"/>
    </location>
    <ligand>
        <name>GTP</name>
        <dbReference type="ChEBI" id="CHEBI:37565"/>
    </ligand>
</feature>
<evidence type="ECO:0000256" key="9">
    <source>
        <dbReference type="HAMAP-Rule" id="MF_01454"/>
    </source>
</evidence>
<dbReference type="NCBIfam" id="NF008955">
    <property type="entry name" value="PRK12297.1"/>
    <property type="match status" value="1"/>
</dbReference>
<evidence type="ECO:0000256" key="4">
    <source>
        <dbReference type="ARBA" id="ARBA00022723"/>
    </source>
</evidence>
<dbReference type="InterPro" id="IPR036726">
    <property type="entry name" value="GTP1_OBG_dom_sf"/>
</dbReference>
<dbReference type="InterPro" id="IPR036346">
    <property type="entry name" value="GTP-bd_prot_GTP1/OBG_C_sf"/>
</dbReference>
<comment type="caution">
    <text evidence="14">The sequence shown here is derived from an EMBL/GenBank/DDBJ whole genome shotgun (WGS) entry which is preliminary data.</text>
</comment>
<organism evidence="14 15">
    <name type="scientific">Corynebacterium mendelii</name>
    <dbReference type="NCBI Taxonomy" id="2765362"/>
    <lineage>
        <taxon>Bacteria</taxon>
        <taxon>Bacillati</taxon>
        <taxon>Actinomycetota</taxon>
        <taxon>Actinomycetes</taxon>
        <taxon>Mycobacteriales</taxon>
        <taxon>Corynebacteriaceae</taxon>
        <taxon>Corynebacterium</taxon>
    </lineage>
</organism>
<sequence>MGTSRFVDRVVLHLSAGDGGHGCASIHREKFKPLGGPDGGNGGHGGDIVLVVDPQVHTLLDFHFRPHIKAGRGGNGAGDHRNGARGEDLVVQVPPGTVVMDDNGEVLADMTSPGMRYIAAEGGHGGLGNAALASKARKAPGFALKGEPGEEHDIVLELKSMADVGLVGFPSAGKSSLVSVLSAAKPKIADYHFTTLQPNLGVVTVGNGTFTIADVPGLIPGASQGKGLGLDFLRHIERTAVLAHVVDTATLEPGRDPVSDVAALEEELANYESDLAGDTGLGDLKDRPRIIILNKADIPEALELAEFVEQDLTDAFGWPVMIISTVAHKGLEQLKYKLMEMVTEHRTHHPVADEDARTIIRPKAVRAKKGRGKSGQGHDFEIRQDPDIDGGFLVVGEKTDRWIMQTDFDNDEAVGYLADRLARMGVEEALFKAGAQEGCPVTIGGVTFEWEPMTSAGTDPLLTGRGSDIRLEQTHRASAAERKRASQARRGLIDEFDFGDGEQASTQRWEG</sequence>
<dbReference type="PROSITE" id="PS51710">
    <property type="entry name" value="G_OBG"/>
    <property type="match status" value="1"/>
</dbReference>
<comment type="subcellular location">
    <subcellularLocation>
        <location evidence="9">Cytoplasm</location>
    </subcellularLocation>
</comment>
<dbReference type="InterPro" id="IPR031167">
    <property type="entry name" value="G_OBG"/>
</dbReference>
<dbReference type="InterPro" id="IPR006074">
    <property type="entry name" value="GTP1-OBG_CS"/>
</dbReference>
<feature type="binding site" evidence="9">
    <location>
        <begin position="324"/>
        <end position="326"/>
    </location>
    <ligand>
        <name>GTP</name>
        <dbReference type="ChEBI" id="CHEBI:37565"/>
    </ligand>
</feature>
<keyword evidence="5 9" id="KW-0547">Nucleotide-binding</keyword>
<feature type="domain" description="OCT" evidence="12">
    <location>
        <begin position="372"/>
        <end position="452"/>
    </location>
</feature>
<feature type="binding site" evidence="9">
    <location>
        <position position="175"/>
    </location>
    <ligand>
        <name>Mg(2+)</name>
        <dbReference type="ChEBI" id="CHEBI:18420"/>
    </ligand>
</feature>
<dbReference type="Gene3D" id="3.40.50.300">
    <property type="entry name" value="P-loop containing nucleotide triphosphate hydrolases"/>
    <property type="match status" value="1"/>
</dbReference>
<dbReference type="NCBIfam" id="NF008954">
    <property type="entry name" value="PRK12296.1"/>
    <property type="match status" value="1"/>
</dbReference>
<dbReference type="EC" id="3.6.5.-" evidence="9"/>
<keyword evidence="3 9" id="KW-0963">Cytoplasm</keyword>
<evidence type="ECO:0000256" key="7">
    <source>
        <dbReference type="ARBA" id="ARBA00022842"/>
    </source>
</evidence>
<feature type="binding site" evidence="9">
    <location>
        <position position="195"/>
    </location>
    <ligand>
        <name>Mg(2+)</name>
        <dbReference type="ChEBI" id="CHEBI:18420"/>
    </ligand>
</feature>
<feature type="compositionally biased region" description="Basic and acidic residues" evidence="10">
    <location>
        <begin position="467"/>
        <end position="484"/>
    </location>
</feature>
<evidence type="ECO:0000256" key="3">
    <source>
        <dbReference type="ARBA" id="ARBA00022490"/>
    </source>
</evidence>
<dbReference type="PANTHER" id="PTHR11702">
    <property type="entry name" value="DEVELOPMENTALLY REGULATED GTP-BINDING PROTEIN-RELATED"/>
    <property type="match status" value="1"/>
</dbReference>
<dbReference type="InterPro" id="IPR045086">
    <property type="entry name" value="OBG_GTPase"/>
</dbReference>
<dbReference type="Pfam" id="PF01018">
    <property type="entry name" value="GTP1_OBG"/>
    <property type="match status" value="1"/>
</dbReference>
<dbReference type="SUPFAM" id="SSF82051">
    <property type="entry name" value="Obg GTP-binding protein N-terminal domain"/>
    <property type="match status" value="1"/>
</dbReference>
<dbReference type="AlphaFoldDB" id="A0A939E1P9"/>
<accession>A0A939E1P9</accession>
<dbReference type="NCBIfam" id="NF008956">
    <property type="entry name" value="PRK12299.1"/>
    <property type="match status" value="1"/>
</dbReference>
<comment type="subunit">
    <text evidence="9">Monomer.</text>
</comment>
<comment type="function">
    <text evidence="9">An essential GTPase which binds GTP, GDP and possibly (p)ppGpp with moderate affinity, with high nucleotide exchange rates and a fairly low GTP hydrolysis rate. Plays a role in control of the cell cycle, stress response, ribosome biogenesis and in those bacteria that undergo differentiation, in morphogenesis control.</text>
</comment>
<dbReference type="GO" id="GO:0042254">
    <property type="term" value="P:ribosome biogenesis"/>
    <property type="evidence" value="ECO:0007669"/>
    <property type="project" value="UniProtKB-UniRule"/>
</dbReference>
<keyword evidence="6 9" id="KW-0378">Hydrolase</keyword>
<feature type="domain" description="OBG-type G" evidence="11">
    <location>
        <begin position="162"/>
        <end position="343"/>
    </location>
</feature>
<keyword evidence="7 9" id="KW-0460">Magnesium</keyword>
<evidence type="ECO:0000259" key="11">
    <source>
        <dbReference type="PROSITE" id="PS51710"/>
    </source>
</evidence>
<dbReference type="NCBIfam" id="TIGR02729">
    <property type="entry name" value="Obg_CgtA"/>
    <property type="match status" value="1"/>
</dbReference>
<dbReference type="PANTHER" id="PTHR11702:SF31">
    <property type="entry name" value="MITOCHONDRIAL RIBOSOME-ASSOCIATED GTPASE 2"/>
    <property type="match status" value="1"/>
</dbReference>
<dbReference type="PROSITE" id="PS51881">
    <property type="entry name" value="OCT"/>
    <property type="match status" value="1"/>
</dbReference>
<keyword evidence="8 9" id="KW-0342">GTP-binding</keyword>
<evidence type="ECO:0000313" key="15">
    <source>
        <dbReference type="Proteomes" id="UP000664332"/>
    </source>
</evidence>
<dbReference type="PRINTS" id="PR00326">
    <property type="entry name" value="GTP1OBG"/>
</dbReference>
<dbReference type="GO" id="GO:0005525">
    <property type="term" value="F:GTP binding"/>
    <property type="evidence" value="ECO:0007669"/>
    <property type="project" value="UniProtKB-UniRule"/>
</dbReference>
<dbReference type="GO" id="GO:0000287">
    <property type="term" value="F:magnesium ion binding"/>
    <property type="evidence" value="ECO:0007669"/>
    <property type="project" value="InterPro"/>
</dbReference>
<dbReference type="NCBIfam" id="TIGR03595">
    <property type="entry name" value="Obg_CgtA_exten"/>
    <property type="match status" value="1"/>
</dbReference>
<protein>
    <recommendedName>
        <fullName evidence="9">GTPase Obg</fullName>
        <ecNumber evidence="9">3.6.5.-</ecNumber>
    </recommendedName>
    <alternativeName>
        <fullName evidence="9">GTP-binding protein Obg</fullName>
    </alternativeName>
</protein>
<feature type="region of interest" description="Disordered" evidence="10">
    <location>
        <begin position="454"/>
        <end position="511"/>
    </location>
</feature>
<evidence type="ECO:0000256" key="6">
    <source>
        <dbReference type="ARBA" id="ARBA00022801"/>
    </source>
</evidence>
<comment type="cofactor">
    <cofactor evidence="1 9">
        <name>Mg(2+)</name>
        <dbReference type="ChEBI" id="CHEBI:18420"/>
    </cofactor>
</comment>
<dbReference type="PROSITE" id="PS51883">
    <property type="entry name" value="OBG"/>
    <property type="match status" value="1"/>
</dbReference>
<dbReference type="GO" id="GO:0003924">
    <property type="term" value="F:GTPase activity"/>
    <property type="evidence" value="ECO:0007669"/>
    <property type="project" value="UniProtKB-UniRule"/>
</dbReference>
<dbReference type="Gene3D" id="2.70.210.12">
    <property type="entry name" value="GTP1/OBG domain"/>
    <property type="match status" value="1"/>
</dbReference>
<dbReference type="InterPro" id="IPR014100">
    <property type="entry name" value="GTP-bd_Obg/CgtA"/>
</dbReference>
<dbReference type="EMBL" id="JAFLEQ010000008">
    <property type="protein sequence ID" value="MBN9644178.1"/>
    <property type="molecule type" value="Genomic_DNA"/>
</dbReference>
<dbReference type="Proteomes" id="UP000664332">
    <property type="component" value="Unassembled WGS sequence"/>
</dbReference>
<evidence type="ECO:0000259" key="13">
    <source>
        <dbReference type="PROSITE" id="PS51883"/>
    </source>
</evidence>
<feature type="binding site" evidence="9">
    <location>
        <begin position="193"/>
        <end position="197"/>
    </location>
    <ligand>
        <name>GTP</name>
        <dbReference type="ChEBI" id="CHEBI:37565"/>
    </ligand>
</feature>
<dbReference type="Gene3D" id="3.30.300.350">
    <property type="entry name" value="GTP-binding protein OBG, C-terminal domain"/>
    <property type="match status" value="1"/>
</dbReference>
<dbReference type="InterPro" id="IPR006169">
    <property type="entry name" value="GTP1_OBG_dom"/>
</dbReference>
<keyword evidence="15" id="KW-1185">Reference proteome</keyword>
<dbReference type="SUPFAM" id="SSF52540">
    <property type="entry name" value="P-loop containing nucleoside triphosphate hydrolases"/>
    <property type="match status" value="1"/>
</dbReference>
<dbReference type="Pfam" id="PF09269">
    <property type="entry name" value="DUF1967"/>
    <property type="match status" value="1"/>
</dbReference>
<dbReference type="CDD" id="cd01898">
    <property type="entry name" value="Obg"/>
    <property type="match status" value="1"/>
</dbReference>
<proteinExistence type="inferred from homology"/>